<protein>
    <submittedName>
        <fullName evidence="1">Uncharacterized protein</fullName>
    </submittedName>
</protein>
<accession>A0ABT1EDP3</accession>
<dbReference type="Proteomes" id="UP001523566">
    <property type="component" value="Unassembled WGS sequence"/>
</dbReference>
<proteinExistence type="predicted"/>
<comment type="caution">
    <text evidence="1">The sequence shown here is derived from an EMBL/GenBank/DDBJ whole genome shotgun (WGS) entry which is preliminary data.</text>
</comment>
<dbReference type="EMBL" id="JAMZFW010000017">
    <property type="protein sequence ID" value="MCP1103067.1"/>
    <property type="molecule type" value="Genomic_DNA"/>
</dbReference>
<evidence type="ECO:0000313" key="2">
    <source>
        <dbReference type="Proteomes" id="UP001523566"/>
    </source>
</evidence>
<gene>
    <name evidence="1" type="ORF">NK125_11625</name>
</gene>
<organism evidence="1 2">
    <name type="scientific">Aequitasia blattaphilus</name>
    <dbReference type="NCBI Taxonomy" id="2949332"/>
    <lineage>
        <taxon>Bacteria</taxon>
        <taxon>Bacillati</taxon>
        <taxon>Bacillota</taxon>
        <taxon>Clostridia</taxon>
        <taxon>Lachnospirales</taxon>
        <taxon>Lachnospiraceae</taxon>
        <taxon>Aequitasia</taxon>
    </lineage>
</organism>
<name>A0ABT1EDP3_9FIRM</name>
<evidence type="ECO:0000313" key="1">
    <source>
        <dbReference type="EMBL" id="MCP1103067.1"/>
    </source>
</evidence>
<keyword evidence="2" id="KW-1185">Reference proteome</keyword>
<dbReference type="RefSeq" id="WP_262066852.1">
    <property type="nucleotide sequence ID" value="NZ_JAMXOD010000017.1"/>
</dbReference>
<dbReference type="Gene3D" id="3.10.20.90">
    <property type="entry name" value="Phosphatidylinositol 3-kinase Catalytic Subunit, Chain A, domain 1"/>
    <property type="match status" value="1"/>
</dbReference>
<sequence>MNIKITIEVPTRENKIDIRVNQEQRMKTTLGVLNENRKGFIPLSNIETVRIKETGRQVDIRETYEEAGIYTGAILVVEEKGGEYGE</sequence>
<reference evidence="1 2" key="1">
    <citation type="journal article" date="2022" name="Genome Biol. Evol.">
        <title>Host diet, physiology and behaviors set the stage for Lachnospiraceae cladogenesis.</title>
        <authorList>
            <person name="Vera-Ponce De Leon A."/>
            <person name="Schneider M."/>
            <person name="Jahnes B.C."/>
            <person name="Sadowski V."/>
            <person name="Camuy-Velez L.A."/>
            <person name="Duan J."/>
            <person name="Sabree Z.L."/>
        </authorList>
    </citation>
    <scope>NUCLEOTIDE SEQUENCE [LARGE SCALE GENOMIC DNA]</scope>
    <source>
        <strain evidence="1 2">PAL113</strain>
    </source>
</reference>